<evidence type="ECO:0000256" key="1">
    <source>
        <dbReference type="SAM" id="MobiDB-lite"/>
    </source>
</evidence>
<gene>
    <name evidence="2" type="ORF">NBR_LOCUS8493</name>
</gene>
<evidence type="ECO:0000313" key="3">
    <source>
        <dbReference type="Proteomes" id="UP000271162"/>
    </source>
</evidence>
<accession>A0A0N4XZA5</accession>
<proteinExistence type="predicted"/>
<dbReference type="STRING" id="27835.A0A0N4XZA5"/>
<dbReference type="WBParaSite" id="NBR_0000849201-mRNA-1">
    <property type="protein sequence ID" value="NBR_0000849201-mRNA-1"/>
    <property type="gene ID" value="NBR_0000849201"/>
</dbReference>
<reference evidence="2 3" key="2">
    <citation type="submission" date="2018-11" db="EMBL/GenBank/DDBJ databases">
        <authorList>
            <consortium name="Pathogen Informatics"/>
        </authorList>
    </citation>
    <scope>NUCLEOTIDE SEQUENCE [LARGE SCALE GENOMIC DNA]</scope>
</reference>
<dbReference type="Proteomes" id="UP000271162">
    <property type="component" value="Unassembled WGS sequence"/>
</dbReference>
<reference evidence="4" key="1">
    <citation type="submission" date="2017-02" db="UniProtKB">
        <authorList>
            <consortium name="WormBaseParasite"/>
        </authorList>
    </citation>
    <scope>IDENTIFICATION</scope>
</reference>
<protein>
    <submittedName>
        <fullName evidence="4">Potassium voltage-gated channel subfamily H member 2</fullName>
    </submittedName>
</protein>
<feature type="compositionally biased region" description="Low complexity" evidence="1">
    <location>
        <begin position="9"/>
        <end position="18"/>
    </location>
</feature>
<sequence length="138" mass="14596">MSSLEDPSGRAAAAVAAVDGGGGGLPSGVRPRPQVPPKPPIDTIRYSMNNIKESADWQLDELLEELSALETQLNSSSGGDQLLLGIPSLPSGSVGHIIDKKPPAPPVIPKEEVRVTLSCLPSSLKIPTKIMTVFWFFL</sequence>
<dbReference type="AlphaFoldDB" id="A0A0N4XZA5"/>
<name>A0A0N4XZA5_NIPBR</name>
<feature type="region of interest" description="Disordered" evidence="1">
    <location>
        <begin position="1"/>
        <end position="41"/>
    </location>
</feature>
<evidence type="ECO:0000313" key="4">
    <source>
        <dbReference type="WBParaSite" id="NBR_0000849201-mRNA-1"/>
    </source>
</evidence>
<evidence type="ECO:0000313" key="2">
    <source>
        <dbReference type="EMBL" id="VDL72082.1"/>
    </source>
</evidence>
<organism evidence="4">
    <name type="scientific">Nippostrongylus brasiliensis</name>
    <name type="common">Rat hookworm</name>
    <dbReference type="NCBI Taxonomy" id="27835"/>
    <lineage>
        <taxon>Eukaryota</taxon>
        <taxon>Metazoa</taxon>
        <taxon>Ecdysozoa</taxon>
        <taxon>Nematoda</taxon>
        <taxon>Chromadorea</taxon>
        <taxon>Rhabditida</taxon>
        <taxon>Rhabditina</taxon>
        <taxon>Rhabditomorpha</taxon>
        <taxon>Strongyloidea</taxon>
        <taxon>Heligmosomidae</taxon>
        <taxon>Nippostrongylus</taxon>
    </lineage>
</organism>
<keyword evidence="3" id="KW-1185">Reference proteome</keyword>
<dbReference type="EMBL" id="UYSL01020013">
    <property type="protein sequence ID" value="VDL72082.1"/>
    <property type="molecule type" value="Genomic_DNA"/>
</dbReference>